<evidence type="ECO:0000256" key="3">
    <source>
        <dbReference type="ARBA" id="ARBA00005336"/>
    </source>
</evidence>
<evidence type="ECO:0000256" key="1">
    <source>
        <dbReference type="ARBA" id="ARBA00000448"/>
    </source>
</evidence>
<dbReference type="EMBL" id="JAGTAR010000002">
    <property type="protein sequence ID" value="MBR8534470.1"/>
    <property type="molecule type" value="Genomic_DNA"/>
</dbReference>
<evidence type="ECO:0000313" key="11">
    <source>
        <dbReference type="EMBL" id="MBR8534470.1"/>
    </source>
</evidence>
<dbReference type="FunFam" id="3.20.20.300:FF:000005">
    <property type="entry name" value="Periplasmic beta-glucosidase"/>
    <property type="match status" value="1"/>
</dbReference>
<proteinExistence type="inferred from homology"/>
<dbReference type="InterPro" id="IPR002772">
    <property type="entry name" value="Glyco_hydro_3_C"/>
</dbReference>
<evidence type="ECO:0000256" key="9">
    <source>
        <dbReference type="ARBA" id="ARBA00067498"/>
    </source>
</evidence>
<evidence type="ECO:0000256" key="6">
    <source>
        <dbReference type="ARBA" id="ARBA00022764"/>
    </source>
</evidence>
<reference evidence="11" key="2">
    <citation type="submission" date="2021-04" db="EMBL/GenBank/DDBJ databases">
        <authorList>
            <person name="Zhang T."/>
            <person name="Zhang Y."/>
            <person name="Lu D."/>
            <person name="Zuo D."/>
            <person name="Du Z."/>
        </authorList>
    </citation>
    <scope>NUCLEOTIDE SEQUENCE</scope>
    <source>
        <strain evidence="11">JR1</strain>
    </source>
</reference>
<dbReference type="SUPFAM" id="SSF52279">
    <property type="entry name" value="Beta-D-glucan exohydrolase, C-terminal domain"/>
    <property type="match status" value="1"/>
</dbReference>
<evidence type="ECO:0000256" key="2">
    <source>
        <dbReference type="ARBA" id="ARBA00004418"/>
    </source>
</evidence>
<evidence type="ECO:0000256" key="8">
    <source>
        <dbReference type="ARBA" id="ARBA00023295"/>
    </source>
</evidence>
<evidence type="ECO:0000256" key="4">
    <source>
        <dbReference type="ARBA" id="ARBA00012744"/>
    </source>
</evidence>
<dbReference type="InterPro" id="IPR036962">
    <property type="entry name" value="Glyco_hydro_3_N_sf"/>
</dbReference>
<dbReference type="InterPro" id="IPR017853">
    <property type="entry name" value="GH"/>
</dbReference>
<dbReference type="PANTHER" id="PTHR30620:SF16">
    <property type="entry name" value="LYSOSOMAL BETA GLUCOSIDASE"/>
    <property type="match status" value="1"/>
</dbReference>
<comment type="subcellular location">
    <subcellularLocation>
        <location evidence="2">Periplasm</location>
    </subcellularLocation>
</comment>
<sequence>MKKFLTSLIVFGCIYLQGQDHKMNDFIDSLMNRMTLEEKLGQLNLSSGVGNLPVITEGEGKIEFIKKGLIGASGGYNSLKASVEESRLGIPVITGRDIIHGYKTTFPIPLALSCMWDLERVEEMARISAIEASSDGVNWTYSPMVDISRDPRWGRVAEGAGEDAWLGSRIAQAYVRGYQGDDLSANNTIMACVKHFALYGASEAGRDYNTVDMSKISMFQDYLPTYKAAFDAGAGSAMSAFNVIDMVPATGNRWLMTELLREQWGFDGFVVTDFTAINEMMHHGLGDLSEVAAQALKAGIDMDMVGQAFIGTLSQSMEEGMVTEDEIDTACRRVLEAKYKLGLFHKPFQYYDQKRADKVLLCKAHKEKARELAAHSCVLLKNEDQLLPLSRKANIAVVGPLADAKIDMLGTWAATRDTTDIITILQGIRNEISKKAQVSYAQGSYFTEDHYLLNVNRNHKKKGSPEMTITAEQSENLLKEAIEVSRDADVIVAVLGEPRSWSGEAASRSDISIPDCQQKLLNAMLETGKPVVLVLSNGRPLTLSWENEHVPAILETWHAGIEAGNGIADVLFGNYNPAGKLTMTFPRNVGQIPIYYNHRNTGRPIDPNHKFTTKYLDVPNTPLYPFGYGLSYTTFEYGEITLSNKELNGNTILTASIDIKNTGSRNGEEVVQLYLQDPVATVSRAVKELKGFQKIHLNAGESKTVTFQITQDDLKFFNSDLFYDWESGAFNVFIGTNSQDAKQSSFTWTK</sequence>
<protein>
    <recommendedName>
        <fullName evidence="9">Periplasmic beta-glucosidase</fullName>
        <ecNumber evidence="4">3.2.1.21</ecNumber>
    </recommendedName>
</protein>
<keyword evidence="6" id="KW-0574">Periplasm</keyword>
<dbReference type="Pfam" id="PF01915">
    <property type="entry name" value="Glyco_hydro_3_C"/>
    <property type="match status" value="1"/>
</dbReference>
<dbReference type="SMART" id="SM01217">
    <property type="entry name" value="Fn3_like"/>
    <property type="match status" value="1"/>
</dbReference>
<dbReference type="Gene3D" id="3.40.50.1700">
    <property type="entry name" value="Glycoside hydrolase family 3 C-terminal domain"/>
    <property type="match status" value="1"/>
</dbReference>
<evidence type="ECO:0000313" key="12">
    <source>
        <dbReference type="Proteomes" id="UP000679220"/>
    </source>
</evidence>
<dbReference type="Gene3D" id="3.20.20.300">
    <property type="entry name" value="Glycoside hydrolase, family 3, N-terminal domain"/>
    <property type="match status" value="1"/>
</dbReference>
<dbReference type="Proteomes" id="UP000679220">
    <property type="component" value="Unassembled WGS sequence"/>
</dbReference>
<comment type="similarity">
    <text evidence="3">Belongs to the glycosyl hydrolase 3 family.</text>
</comment>
<dbReference type="FunFam" id="3.40.50.1700:FF:000004">
    <property type="entry name" value="Periplasmic beta-glucosidase"/>
    <property type="match status" value="1"/>
</dbReference>
<organism evidence="11 12">
    <name type="scientific">Carboxylicivirga sediminis</name>
    <dbReference type="NCBI Taxonomy" id="2006564"/>
    <lineage>
        <taxon>Bacteria</taxon>
        <taxon>Pseudomonadati</taxon>
        <taxon>Bacteroidota</taxon>
        <taxon>Bacteroidia</taxon>
        <taxon>Marinilabiliales</taxon>
        <taxon>Marinilabiliaceae</taxon>
        <taxon>Carboxylicivirga</taxon>
    </lineage>
</organism>
<dbReference type="FunFam" id="2.60.40.10:FF:000495">
    <property type="entry name" value="Periplasmic beta-glucosidase"/>
    <property type="match status" value="1"/>
</dbReference>
<dbReference type="PANTHER" id="PTHR30620">
    <property type="entry name" value="PERIPLASMIC BETA-GLUCOSIDASE-RELATED"/>
    <property type="match status" value="1"/>
</dbReference>
<dbReference type="InterPro" id="IPR036881">
    <property type="entry name" value="Glyco_hydro_3_C_sf"/>
</dbReference>
<dbReference type="AlphaFoldDB" id="A0A941F333"/>
<comment type="caution">
    <text evidence="11">The sequence shown here is derived from an EMBL/GenBank/DDBJ whole genome shotgun (WGS) entry which is preliminary data.</text>
</comment>
<name>A0A941F333_9BACT</name>
<gene>
    <name evidence="11" type="primary">bglX</name>
    <name evidence="11" type="ORF">KDU71_02780</name>
</gene>
<dbReference type="Pfam" id="PF14310">
    <property type="entry name" value="Fn3-like"/>
    <property type="match status" value="1"/>
</dbReference>
<dbReference type="InterPro" id="IPR013783">
    <property type="entry name" value="Ig-like_fold"/>
</dbReference>
<dbReference type="NCBIfam" id="NF011678">
    <property type="entry name" value="PRK15098.1"/>
    <property type="match status" value="1"/>
</dbReference>
<keyword evidence="8 11" id="KW-0326">Glycosidase</keyword>
<dbReference type="RefSeq" id="WP_212188372.1">
    <property type="nucleotide sequence ID" value="NZ_JAGTAR010000002.1"/>
</dbReference>
<accession>A0A941F333</accession>
<keyword evidence="5" id="KW-0732">Signal</keyword>
<reference evidence="11" key="1">
    <citation type="journal article" date="2018" name="Int. J. Syst. Evol. Microbiol.">
        <title>Carboxylicivirga sediminis sp. nov., isolated from coastal sediment.</title>
        <authorList>
            <person name="Wang F.Q."/>
            <person name="Ren L.H."/>
            <person name="Zou R.J."/>
            <person name="Sun Y.Z."/>
            <person name="Liu X.J."/>
            <person name="Jiang F."/>
            <person name="Liu L.J."/>
        </authorList>
    </citation>
    <scope>NUCLEOTIDE SEQUENCE</scope>
    <source>
        <strain evidence="11">JR1</strain>
    </source>
</reference>
<dbReference type="GO" id="GO:0008422">
    <property type="term" value="F:beta-glucosidase activity"/>
    <property type="evidence" value="ECO:0007669"/>
    <property type="project" value="UniProtKB-EC"/>
</dbReference>
<dbReference type="Gene3D" id="2.60.40.10">
    <property type="entry name" value="Immunoglobulins"/>
    <property type="match status" value="1"/>
</dbReference>
<evidence type="ECO:0000259" key="10">
    <source>
        <dbReference type="SMART" id="SM01217"/>
    </source>
</evidence>
<keyword evidence="12" id="KW-1185">Reference proteome</keyword>
<dbReference type="Pfam" id="PF00933">
    <property type="entry name" value="Glyco_hydro_3"/>
    <property type="match status" value="1"/>
</dbReference>
<dbReference type="InterPro" id="IPR026891">
    <property type="entry name" value="Fn3-like"/>
</dbReference>
<evidence type="ECO:0000256" key="7">
    <source>
        <dbReference type="ARBA" id="ARBA00022801"/>
    </source>
</evidence>
<dbReference type="InterPro" id="IPR051915">
    <property type="entry name" value="Cellulose_Degrad_GH3"/>
</dbReference>
<evidence type="ECO:0000256" key="5">
    <source>
        <dbReference type="ARBA" id="ARBA00022729"/>
    </source>
</evidence>
<dbReference type="InterPro" id="IPR001764">
    <property type="entry name" value="Glyco_hydro_3_N"/>
</dbReference>
<dbReference type="PRINTS" id="PR00133">
    <property type="entry name" value="GLHYDRLASE3"/>
</dbReference>
<feature type="domain" description="Fibronectin type III-like" evidence="10">
    <location>
        <begin position="669"/>
        <end position="738"/>
    </location>
</feature>
<dbReference type="EC" id="3.2.1.21" evidence="4"/>
<comment type="catalytic activity">
    <reaction evidence="1">
        <text>Hydrolysis of terminal, non-reducing beta-D-glucosyl residues with release of beta-D-glucose.</text>
        <dbReference type="EC" id="3.2.1.21"/>
    </reaction>
</comment>
<dbReference type="SUPFAM" id="SSF51445">
    <property type="entry name" value="(Trans)glycosidases"/>
    <property type="match status" value="1"/>
</dbReference>
<dbReference type="GO" id="GO:0009251">
    <property type="term" value="P:glucan catabolic process"/>
    <property type="evidence" value="ECO:0007669"/>
    <property type="project" value="TreeGrafter"/>
</dbReference>
<dbReference type="GO" id="GO:0042597">
    <property type="term" value="C:periplasmic space"/>
    <property type="evidence" value="ECO:0007669"/>
    <property type="project" value="UniProtKB-SubCell"/>
</dbReference>
<keyword evidence="7 11" id="KW-0378">Hydrolase</keyword>